<proteinExistence type="predicted"/>
<keyword evidence="2" id="KW-1185">Reference proteome</keyword>
<sequence>MLATFEAEQLIDSQSYEGIDRIFTGSIPEEAKPDANSTDILITESAGDMPEDYGNDDFVNLNRAVEVQIFYSVNTDFDISEFEIALMHLFSHNGWRVETSRPHTQDPDTNQVTKVFYFAQLKYI</sequence>
<name>A0ABX1KUU5_9LACO</name>
<dbReference type="EMBL" id="JAAXLJ010000003">
    <property type="protein sequence ID" value="NLR17684.1"/>
    <property type="molecule type" value="Genomic_DNA"/>
</dbReference>
<comment type="caution">
    <text evidence="1">The sequence shown here is derived from an EMBL/GenBank/DDBJ whole genome shotgun (WGS) entry which is preliminary data.</text>
</comment>
<dbReference type="Pfam" id="PF05657">
    <property type="entry name" value="DUF806"/>
    <property type="match status" value="1"/>
</dbReference>
<evidence type="ECO:0000313" key="2">
    <source>
        <dbReference type="Proteomes" id="UP000763447"/>
    </source>
</evidence>
<dbReference type="RefSeq" id="WP_168924310.1">
    <property type="nucleotide sequence ID" value="NZ_JAAXLJ010000003.1"/>
</dbReference>
<accession>A0ABX1KUU5</accession>
<organism evidence="1 2">
    <name type="scientific">Secundilactobacillus angelensis</name>
    <dbReference type="NCBI Taxonomy" id="2722706"/>
    <lineage>
        <taxon>Bacteria</taxon>
        <taxon>Bacillati</taxon>
        <taxon>Bacillota</taxon>
        <taxon>Bacilli</taxon>
        <taxon>Lactobacillales</taxon>
        <taxon>Lactobacillaceae</taxon>
        <taxon>Secundilactobacillus</taxon>
    </lineage>
</organism>
<reference evidence="1 2" key="1">
    <citation type="submission" date="2020-04" db="EMBL/GenBank/DDBJ databases">
        <title>A novel species of genus Lactobacillus that was isolated from fermented food Zha-chili.</title>
        <authorList>
            <person name="Zhang Z."/>
        </authorList>
    </citation>
    <scope>NUCLEOTIDE SEQUENCE [LARGE SCALE GENOMIC DNA]</scope>
    <source>
        <strain evidence="2">HBUAS51383</strain>
    </source>
</reference>
<dbReference type="InterPro" id="IPR008524">
    <property type="entry name" value="DUF806"/>
</dbReference>
<dbReference type="Proteomes" id="UP000763447">
    <property type="component" value="Unassembled WGS sequence"/>
</dbReference>
<gene>
    <name evidence="1" type="ORF">HC026_01985</name>
</gene>
<evidence type="ECO:0000313" key="1">
    <source>
        <dbReference type="EMBL" id="NLR17684.1"/>
    </source>
</evidence>
<protein>
    <submittedName>
        <fullName evidence="1">DUF806 family protein</fullName>
    </submittedName>
</protein>